<proteinExistence type="predicted"/>
<comment type="subcellular location">
    <subcellularLocation>
        <location evidence="1">Cell membrane</location>
        <topology evidence="1">Multi-pass membrane protein</topology>
    </subcellularLocation>
</comment>
<dbReference type="PANTHER" id="PTHR30250">
    <property type="entry name" value="PST FAMILY PREDICTED COLANIC ACID TRANSPORTER"/>
    <property type="match status" value="1"/>
</dbReference>
<evidence type="ECO:0000256" key="5">
    <source>
        <dbReference type="ARBA" id="ARBA00023136"/>
    </source>
</evidence>
<evidence type="ECO:0000256" key="2">
    <source>
        <dbReference type="ARBA" id="ARBA00022475"/>
    </source>
</evidence>
<evidence type="ECO:0000256" key="3">
    <source>
        <dbReference type="ARBA" id="ARBA00022692"/>
    </source>
</evidence>
<accession>A0A516GF20</accession>
<evidence type="ECO:0000256" key="1">
    <source>
        <dbReference type="ARBA" id="ARBA00004651"/>
    </source>
</evidence>
<dbReference type="KEGG" id="orz:FNH13_18810"/>
<evidence type="ECO:0000313" key="7">
    <source>
        <dbReference type="EMBL" id="QDO90122.1"/>
    </source>
</evidence>
<organism evidence="7 8">
    <name type="scientific">Ornithinimicrobium ciconiae</name>
    <dbReference type="NCBI Taxonomy" id="2594265"/>
    <lineage>
        <taxon>Bacteria</taxon>
        <taxon>Bacillati</taxon>
        <taxon>Actinomycetota</taxon>
        <taxon>Actinomycetes</taxon>
        <taxon>Micrococcales</taxon>
        <taxon>Ornithinimicrobiaceae</taxon>
        <taxon>Ornithinimicrobium</taxon>
    </lineage>
</organism>
<feature type="transmembrane region" description="Helical" evidence="6">
    <location>
        <begin position="326"/>
        <end position="343"/>
    </location>
</feature>
<sequence>MNPASEPPPGTLARNTAALAVGFFARTPILLVYFVLATRTLGVADYGVLAAISAVCAITGPLAAFGSTHLLIRHASQDLSTARSWLGSGLTVSALGSLVVGAFVLATAPVLLPPETPYAALALLLAGELVLARIVEMCSAVFVASERMHLKTLIQIGLPVARLGAVLILLAGPWSITLTRWALAGVIATGVWSVLALVLAIRAVGRPGWSMAPYLREWRQGLLFAAGLGVDNVHNEADKIVLARLDGPVAAGVYAAAYRILEVAYTPIRALLGAAFPRMFRHGAAGSAALRPLLRRLLKYGLGYSLLAVPAVVFLAPLVPRILGDEFANVAPVLASLAVLIPLRTVRALPADTLTGAGYQGRRTVAQLVVAVVNVVLLLALVPPWGIRGAVFATLVAEALLAVVLWTMWWQVRLVVRQLTPDGTLPR</sequence>
<dbReference type="InterPro" id="IPR002797">
    <property type="entry name" value="Polysacc_synth"/>
</dbReference>
<dbReference type="OrthoDB" id="5240734at2"/>
<dbReference type="AlphaFoldDB" id="A0A516GF20"/>
<reference evidence="7 8" key="1">
    <citation type="submission" date="2019-07" db="EMBL/GenBank/DDBJ databases">
        <title>complete genome sequencing of Ornithinimicrobium sp. H23M54.</title>
        <authorList>
            <person name="Bae J.-W."/>
            <person name="Lee S.-Y."/>
        </authorList>
    </citation>
    <scope>NUCLEOTIDE SEQUENCE [LARGE SCALE GENOMIC DNA]</scope>
    <source>
        <strain evidence="7 8">H23M54</strain>
    </source>
</reference>
<keyword evidence="3 6" id="KW-0812">Transmembrane</keyword>
<feature type="transmembrane region" description="Helical" evidence="6">
    <location>
        <begin position="364"/>
        <end position="383"/>
    </location>
</feature>
<evidence type="ECO:0000313" key="8">
    <source>
        <dbReference type="Proteomes" id="UP000315395"/>
    </source>
</evidence>
<keyword evidence="4 6" id="KW-1133">Transmembrane helix</keyword>
<feature type="transmembrane region" description="Helical" evidence="6">
    <location>
        <begin position="182"/>
        <end position="201"/>
    </location>
</feature>
<feature type="transmembrane region" description="Helical" evidence="6">
    <location>
        <begin position="301"/>
        <end position="320"/>
    </location>
</feature>
<feature type="transmembrane region" description="Helical" evidence="6">
    <location>
        <begin position="48"/>
        <end position="72"/>
    </location>
</feature>
<feature type="transmembrane region" description="Helical" evidence="6">
    <location>
        <begin position="12"/>
        <end position="36"/>
    </location>
</feature>
<keyword evidence="2" id="KW-1003">Cell membrane</keyword>
<dbReference type="Proteomes" id="UP000315395">
    <property type="component" value="Chromosome"/>
</dbReference>
<feature type="transmembrane region" description="Helical" evidence="6">
    <location>
        <begin position="118"/>
        <end position="144"/>
    </location>
</feature>
<evidence type="ECO:0000256" key="6">
    <source>
        <dbReference type="SAM" id="Phobius"/>
    </source>
</evidence>
<dbReference type="EMBL" id="CP041616">
    <property type="protein sequence ID" value="QDO90122.1"/>
    <property type="molecule type" value="Genomic_DNA"/>
</dbReference>
<dbReference type="Pfam" id="PF01943">
    <property type="entry name" value="Polysacc_synt"/>
    <property type="match status" value="1"/>
</dbReference>
<keyword evidence="5 6" id="KW-0472">Membrane</keyword>
<dbReference type="GO" id="GO:0005886">
    <property type="term" value="C:plasma membrane"/>
    <property type="evidence" value="ECO:0007669"/>
    <property type="project" value="UniProtKB-SubCell"/>
</dbReference>
<gene>
    <name evidence="7" type="ORF">FNH13_18810</name>
</gene>
<feature type="transmembrane region" description="Helical" evidence="6">
    <location>
        <begin position="156"/>
        <end position="176"/>
    </location>
</feature>
<protein>
    <submittedName>
        <fullName evidence="7">Oligosaccharide flippase family protein</fullName>
    </submittedName>
</protein>
<feature type="transmembrane region" description="Helical" evidence="6">
    <location>
        <begin position="389"/>
        <end position="409"/>
    </location>
</feature>
<dbReference type="RefSeq" id="WP_143784848.1">
    <property type="nucleotide sequence ID" value="NZ_CP041616.1"/>
</dbReference>
<feature type="transmembrane region" description="Helical" evidence="6">
    <location>
        <begin position="84"/>
        <end position="112"/>
    </location>
</feature>
<dbReference type="PANTHER" id="PTHR30250:SF11">
    <property type="entry name" value="O-ANTIGEN TRANSPORTER-RELATED"/>
    <property type="match status" value="1"/>
</dbReference>
<keyword evidence="8" id="KW-1185">Reference proteome</keyword>
<evidence type="ECO:0000256" key="4">
    <source>
        <dbReference type="ARBA" id="ARBA00022989"/>
    </source>
</evidence>
<dbReference type="InterPro" id="IPR050833">
    <property type="entry name" value="Poly_Biosynth_Transport"/>
</dbReference>
<name>A0A516GF20_9MICO</name>